<evidence type="ECO:0000313" key="3">
    <source>
        <dbReference type="EMBL" id="QNN55879.1"/>
    </source>
</evidence>
<evidence type="ECO:0000256" key="1">
    <source>
        <dbReference type="SAM" id="Phobius"/>
    </source>
</evidence>
<feature type="domain" description="Acyltransferase 3" evidence="2">
    <location>
        <begin position="3"/>
        <end position="302"/>
    </location>
</feature>
<accession>A0A7G9RJV4</accession>
<dbReference type="GO" id="GO:0016020">
    <property type="term" value="C:membrane"/>
    <property type="evidence" value="ECO:0007669"/>
    <property type="project" value="TreeGrafter"/>
</dbReference>
<dbReference type="InterPro" id="IPR002656">
    <property type="entry name" value="Acyl_transf_3_dom"/>
</dbReference>
<dbReference type="AlphaFoldDB" id="A0A7G9RJV4"/>
<dbReference type="GO" id="GO:0016747">
    <property type="term" value="F:acyltransferase activity, transferring groups other than amino-acyl groups"/>
    <property type="evidence" value="ECO:0007669"/>
    <property type="project" value="InterPro"/>
</dbReference>
<dbReference type="RefSeq" id="WP_187596152.1">
    <property type="nucleotide sequence ID" value="NZ_CP060714.1"/>
</dbReference>
<evidence type="ECO:0000259" key="2">
    <source>
        <dbReference type="Pfam" id="PF01757"/>
    </source>
</evidence>
<feature type="transmembrane region" description="Helical" evidence="1">
    <location>
        <begin position="77"/>
        <end position="96"/>
    </location>
</feature>
<sequence>MQALRGFAALSVVITHAGWTMVQASNNEIAWNYLAHGALGVDLFFVISGFIMYLTTRGCDGSRRYAAEFGIKRFARIWPLFFVVSMVYLGMAWWRAGALPLEQVASTASQLVFRPVSPKASEFFGLPVGVAWTLCFEAFFYVVIGLSLLSRRWRWWIVAALLAPGLVLYPLLQQDVNLSFYHQPAILLSHYLNLVVNPMVWEFVLGLFAGWLYTAQWSAPPRPLAIALILASAAAFATIPATHTATLYGPTIEYGGLTVFAIFLMIALASKTLQLPVNRALVWLGTISYSLYLTHKLGFLGAAQITSWLDIRDAGVRDWVGFAIHLACGVLAGALFHRAVEVPLSSWTRKALMQWVGKRTGPTFAGPQATPV</sequence>
<dbReference type="EMBL" id="CP060714">
    <property type="protein sequence ID" value="QNN55879.1"/>
    <property type="molecule type" value="Genomic_DNA"/>
</dbReference>
<dbReference type="Proteomes" id="UP000515811">
    <property type="component" value="Chromosome"/>
</dbReference>
<feature type="transmembrane region" description="Helical" evidence="1">
    <location>
        <begin position="191"/>
        <end position="212"/>
    </location>
</feature>
<keyword evidence="1" id="KW-0472">Membrane</keyword>
<feature type="transmembrane region" description="Helical" evidence="1">
    <location>
        <begin position="319"/>
        <end position="340"/>
    </location>
</feature>
<dbReference type="PANTHER" id="PTHR23028:SF53">
    <property type="entry name" value="ACYL_TRANSF_3 DOMAIN-CONTAINING PROTEIN"/>
    <property type="match status" value="1"/>
</dbReference>
<feature type="transmembrane region" description="Helical" evidence="1">
    <location>
        <begin position="280"/>
        <end position="299"/>
    </location>
</feature>
<protein>
    <submittedName>
        <fullName evidence="3">Acyltransferase</fullName>
    </submittedName>
</protein>
<feature type="transmembrane region" description="Helical" evidence="1">
    <location>
        <begin position="224"/>
        <end position="241"/>
    </location>
</feature>
<name>A0A7G9RJV4_9BURK</name>
<dbReference type="PANTHER" id="PTHR23028">
    <property type="entry name" value="ACETYLTRANSFERASE"/>
    <property type="match status" value="1"/>
</dbReference>
<feature type="transmembrane region" description="Helical" evidence="1">
    <location>
        <begin position="247"/>
        <end position="268"/>
    </location>
</feature>
<dbReference type="Pfam" id="PF01757">
    <property type="entry name" value="Acyl_transf_3"/>
    <property type="match status" value="1"/>
</dbReference>
<proteinExistence type="predicted"/>
<keyword evidence="4" id="KW-1185">Reference proteome</keyword>
<organism evidence="3 4">
    <name type="scientific">Diaphorobacter ruginosibacter</name>
    <dbReference type="NCBI Taxonomy" id="1715720"/>
    <lineage>
        <taxon>Bacteria</taxon>
        <taxon>Pseudomonadati</taxon>
        <taxon>Pseudomonadota</taxon>
        <taxon>Betaproteobacteria</taxon>
        <taxon>Burkholderiales</taxon>
        <taxon>Comamonadaceae</taxon>
        <taxon>Diaphorobacter</taxon>
    </lineage>
</organism>
<keyword evidence="1" id="KW-1133">Transmembrane helix</keyword>
<evidence type="ECO:0000313" key="4">
    <source>
        <dbReference type="Proteomes" id="UP000515811"/>
    </source>
</evidence>
<dbReference type="KEGG" id="drg:H9K76_14895"/>
<feature type="transmembrane region" description="Helical" evidence="1">
    <location>
        <begin position="123"/>
        <end position="146"/>
    </location>
</feature>
<keyword evidence="3" id="KW-0012">Acyltransferase</keyword>
<keyword evidence="3" id="KW-0808">Transferase</keyword>
<feature type="transmembrane region" description="Helical" evidence="1">
    <location>
        <begin position="153"/>
        <end position="171"/>
    </location>
</feature>
<feature type="transmembrane region" description="Helical" evidence="1">
    <location>
        <begin position="34"/>
        <end position="56"/>
    </location>
</feature>
<dbReference type="InterPro" id="IPR050879">
    <property type="entry name" value="Acyltransferase_3"/>
</dbReference>
<dbReference type="GO" id="GO:0000271">
    <property type="term" value="P:polysaccharide biosynthetic process"/>
    <property type="evidence" value="ECO:0007669"/>
    <property type="project" value="TreeGrafter"/>
</dbReference>
<reference evidence="3 4" key="1">
    <citation type="submission" date="2020-08" db="EMBL/GenBank/DDBJ databases">
        <title>Genome sequence of Diaphorobacter ruginosibacter DSM 27467T.</title>
        <authorList>
            <person name="Hyun D.-W."/>
            <person name="Bae J.-W."/>
        </authorList>
    </citation>
    <scope>NUCLEOTIDE SEQUENCE [LARGE SCALE GENOMIC DNA]</scope>
    <source>
        <strain evidence="3 4">DSM 27467</strain>
    </source>
</reference>
<gene>
    <name evidence="3" type="ORF">H9K76_14895</name>
</gene>
<keyword evidence="1" id="KW-0812">Transmembrane</keyword>